<gene>
    <name evidence="1" type="ORF">BaRGS_00017374</name>
</gene>
<keyword evidence="2" id="KW-1185">Reference proteome</keyword>
<protein>
    <submittedName>
        <fullName evidence="1">Uncharacterized protein</fullName>
    </submittedName>
</protein>
<dbReference type="EMBL" id="JACVVK020000115">
    <property type="protein sequence ID" value="KAK7491396.1"/>
    <property type="molecule type" value="Genomic_DNA"/>
</dbReference>
<evidence type="ECO:0000313" key="2">
    <source>
        <dbReference type="Proteomes" id="UP001519460"/>
    </source>
</evidence>
<accession>A0ABD0KVR3</accession>
<dbReference type="Proteomes" id="UP001519460">
    <property type="component" value="Unassembled WGS sequence"/>
</dbReference>
<evidence type="ECO:0000313" key="1">
    <source>
        <dbReference type="EMBL" id="KAK7491396.1"/>
    </source>
</evidence>
<dbReference type="AlphaFoldDB" id="A0ABD0KVR3"/>
<proteinExistence type="predicted"/>
<organism evidence="1 2">
    <name type="scientific">Batillaria attramentaria</name>
    <dbReference type="NCBI Taxonomy" id="370345"/>
    <lineage>
        <taxon>Eukaryota</taxon>
        <taxon>Metazoa</taxon>
        <taxon>Spiralia</taxon>
        <taxon>Lophotrochozoa</taxon>
        <taxon>Mollusca</taxon>
        <taxon>Gastropoda</taxon>
        <taxon>Caenogastropoda</taxon>
        <taxon>Sorbeoconcha</taxon>
        <taxon>Cerithioidea</taxon>
        <taxon>Batillariidae</taxon>
        <taxon>Batillaria</taxon>
    </lineage>
</organism>
<comment type="caution">
    <text evidence="1">The sequence shown here is derived from an EMBL/GenBank/DDBJ whole genome shotgun (WGS) entry which is preliminary data.</text>
</comment>
<reference evidence="1 2" key="1">
    <citation type="journal article" date="2023" name="Sci. Data">
        <title>Genome assembly of the Korean intertidal mud-creeper Batillaria attramentaria.</title>
        <authorList>
            <person name="Patra A.K."/>
            <person name="Ho P.T."/>
            <person name="Jun S."/>
            <person name="Lee S.J."/>
            <person name="Kim Y."/>
            <person name="Won Y.J."/>
        </authorList>
    </citation>
    <scope>NUCLEOTIDE SEQUENCE [LARGE SCALE GENOMIC DNA]</scope>
    <source>
        <strain evidence="1">Wonlab-2016</strain>
    </source>
</reference>
<name>A0ABD0KVR3_9CAEN</name>
<sequence>MAVSVGIVHKIQTILLATGFRSKCTQTLPQSTTQSCETSVRMLSTTVDLFFRNEALPSIERSFVGGRPGDATTTLNLGSTVGQVKLQRLSPRRVAQLQMNLPTITPLSSAPRWQKLAIIQVASTQMVYKDKCQSQSGAHVMTSLGSVINSAVSVQTRNAESGWVFPYMA</sequence>